<evidence type="ECO:0000256" key="8">
    <source>
        <dbReference type="ARBA" id="ARBA00022840"/>
    </source>
</evidence>
<dbReference type="InterPro" id="IPR013210">
    <property type="entry name" value="LRR_N_plant-typ"/>
</dbReference>
<evidence type="ECO:0000256" key="6">
    <source>
        <dbReference type="ARBA" id="ARBA00022737"/>
    </source>
</evidence>
<dbReference type="SUPFAM" id="SSF56112">
    <property type="entry name" value="Protein kinase-like (PK-like)"/>
    <property type="match status" value="1"/>
</dbReference>
<keyword evidence="16" id="KW-1185">Reference proteome</keyword>
<dbReference type="InterPro" id="IPR052451">
    <property type="entry name" value="Ser/Thr_kinase-like"/>
</dbReference>
<dbReference type="InterPro" id="IPR011009">
    <property type="entry name" value="Kinase-like_dom_sf"/>
</dbReference>
<keyword evidence="12" id="KW-0325">Glycoprotein</keyword>
<dbReference type="FunFam" id="1.10.510.10:FF:000095">
    <property type="entry name" value="protein STRUBBELIG-RECEPTOR FAMILY 8"/>
    <property type="match status" value="1"/>
</dbReference>
<dbReference type="FunFam" id="3.80.10.10:FF:000275">
    <property type="entry name" value="Leucine-rich repeat receptor-like protein kinase"/>
    <property type="match status" value="1"/>
</dbReference>
<keyword evidence="4 13" id="KW-0812">Transmembrane</keyword>
<dbReference type="Pfam" id="PF07714">
    <property type="entry name" value="PK_Tyr_Ser-Thr"/>
    <property type="match status" value="1"/>
</dbReference>
<proteinExistence type="predicted"/>
<evidence type="ECO:0000256" key="2">
    <source>
        <dbReference type="ARBA" id="ARBA00022553"/>
    </source>
</evidence>
<dbReference type="GO" id="GO:0004672">
    <property type="term" value="F:protein kinase activity"/>
    <property type="evidence" value="ECO:0007669"/>
    <property type="project" value="InterPro"/>
</dbReference>
<dbReference type="FunFam" id="3.80.10.10:FF:000383">
    <property type="entry name" value="Leucine-rich repeat receptor protein kinase EMS1"/>
    <property type="match status" value="1"/>
</dbReference>
<evidence type="ECO:0000256" key="14">
    <source>
        <dbReference type="SAM" id="SignalP"/>
    </source>
</evidence>
<feature type="signal peptide" evidence="14">
    <location>
        <begin position="1"/>
        <end position="24"/>
    </location>
</feature>
<keyword evidence="2" id="KW-0597">Phosphoprotein</keyword>
<evidence type="ECO:0000256" key="1">
    <source>
        <dbReference type="ARBA" id="ARBA00004167"/>
    </source>
</evidence>
<dbReference type="Proteomes" id="UP001515500">
    <property type="component" value="Chromosome 9"/>
</dbReference>
<dbReference type="AlphaFoldDB" id="A0AB40C1B4"/>
<gene>
    <name evidence="17" type="primary">LOC120269318</name>
</gene>
<dbReference type="InterPro" id="IPR001611">
    <property type="entry name" value="Leu-rich_rpt"/>
</dbReference>
<feature type="transmembrane region" description="Helical" evidence="13">
    <location>
        <begin position="405"/>
        <end position="428"/>
    </location>
</feature>
<evidence type="ECO:0000313" key="16">
    <source>
        <dbReference type="Proteomes" id="UP001515500"/>
    </source>
</evidence>
<name>A0AB40C1B4_DIOCR</name>
<evidence type="ECO:0000256" key="12">
    <source>
        <dbReference type="ARBA" id="ARBA00023180"/>
    </source>
</evidence>
<dbReference type="Pfam" id="PF13855">
    <property type="entry name" value="LRR_8"/>
    <property type="match status" value="1"/>
</dbReference>
<dbReference type="PROSITE" id="PS50011">
    <property type="entry name" value="PROTEIN_KINASE_DOM"/>
    <property type="match status" value="1"/>
</dbReference>
<evidence type="ECO:0000256" key="7">
    <source>
        <dbReference type="ARBA" id="ARBA00022741"/>
    </source>
</evidence>
<organism evidence="16 17">
    <name type="scientific">Dioscorea cayennensis subsp. rotundata</name>
    <name type="common">White Guinea yam</name>
    <name type="synonym">Dioscorea rotundata</name>
    <dbReference type="NCBI Taxonomy" id="55577"/>
    <lineage>
        <taxon>Eukaryota</taxon>
        <taxon>Viridiplantae</taxon>
        <taxon>Streptophyta</taxon>
        <taxon>Embryophyta</taxon>
        <taxon>Tracheophyta</taxon>
        <taxon>Spermatophyta</taxon>
        <taxon>Magnoliopsida</taxon>
        <taxon>Liliopsida</taxon>
        <taxon>Dioscoreales</taxon>
        <taxon>Dioscoreaceae</taxon>
        <taxon>Dioscorea</taxon>
    </lineage>
</organism>
<feature type="domain" description="Protein kinase" evidence="15">
    <location>
        <begin position="474"/>
        <end position="748"/>
    </location>
</feature>
<evidence type="ECO:0000256" key="13">
    <source>
        <dbReference type="SAM" id="Phobius"/>
    </source>
</evidence>
<dbReference type="GO" id="GO:0005524">
    <property type="term" value="F:ATP binding"/>
    <property type="evidence" value="ECO:0007669"/>
    <property type="project" value="UniProtKB-KW"/>
</dbReference>
<dbReference type="Gene3D" id="1.10.510.10">
    <property type="entry name" value="Transferase(Phosphotransferase) domain 1"/>
    <property type="match status" value="1"/>
</dbReference>
<keyword evidence="7" id="KW-0547">Nucleotide-binding</keyword>
<keyword evidence="9 13" id="KW-1133">Transmembrane helix</keyword>
<sequence>MDESILLLYLSLFLFISSTTSTRAYNELVLSKADYQGLQAFKATLIDTRGVLNTWNGTRNNACSGGWIGIKCVLGRVIAIQLPGKQLAGSLSESIRQLTALRKLSLHDNSITGLIPSALGSLPRLRGLYLFKNRFSGQIPASLGQCRMLVNLDLSHNSLTGEIPSTLNSTSLYRLNLSNNKLSGTIPVALTLSTSLNFVYLDHNKLSGSIPKSFGNLSMLKEVFLNDNLFSGNIPEELGNLSVLRTLDFSSNSIGGTLPISLCNLSSLVFLNLGRNMIDNAIPESIDGLKKLSVLSLKSNRFRGEIPETLGNLSKLSLLDLSENKFIGVIPESFNLLTKLTSFNVSDNNLSGSVPLVLAQKFNASSFRGNIQLCGYPTSAPCPSSPSPSFPVKPGHRRRLSTRDIILIASGAVIGFLLLLCCLLLFCLSRKRSTATAQTTRTSAKTETEAGEDTGGKLVHFDGPLVFTADELLCATAEIIGKNSYGTVYKATLEDGNEVAVKRLRERIVKNTKEFETEVSTLGKVRHPNLVALRAYYLGPKGEKLLALDFMPKGSLSAFLHARGPDQHVGWRTRINIAIGIARGLNYLHNELDMVHGQLTSSNVLLDENFNARISDYGLSNLVNANVSSSAIVTTVSELGYRAPELSKLKKGEPKSDVYSFGVIMLELLTCKPPGETINGLDLPQWVASVMSEDRISELFDVELNRENVGDELLSCLNLALHCVDPSPEARPEMSQVLQRLEVIRPELVAIEQESTSND</sequence>
<accession>A0AB40C1B4</accession>
<dbReference type="PRINTS" id="PR00019">
    <property type="entry name" value="LEURICHRPT"/>
</dbReference>
<dbReference type="FunFam" id="3.30.200.20:FF:000486">
    <property type="entry name" value="Leucine-rich repeat receptor-like protein kinase"/>
    <property type="match status" value="1"/>
</dbReference>
<evidence type="ECO:0000256" key="9">
    <source>
        <dbReference type="ARBA" id="ARBA00022989"/>
    </source>
</evidence>
<evidence type="ECO:0000256" key="4">
    <source>
        <dbReference type="ARBA" id="ARBA00022692"/>
    </source>
</evidence>
<dbReference type="InterPro" id="IPR057013">
    <property type="entry name" value="LRR_ComC"/>
</dbReference>
<dbReference type="InterPro" id="IPR032675">
    <property type="entry name" value="LRR_dom_sf"/>
</dbReference>
<dbReference type="InterPro" id="IPR001245">
    <property type="entry name" value="Ser-Thr/Tyr_kinase_cat_dom"/>
</dbReference>
<dbReference type="FunFam" id="3.80.10.10:FF:000722">
    <property type="entry name" value="Leucine-rich repeat receptor-like protein kinase"/>
    <property type="match status" value="1"/>
</dbReference>
<evidence type="ECO:0000256" key="5">
    <source>
        <dbReference type="ARBA" id="ARBA00022729"/>
    </source>
</evidence>
<dbReference type="InterPro" id="IPR003591">
    <property type="entry name" value="Leu-rich_rpt_typical-subtyp"/>
</dbReference>
<dbReference type="CDD" id="cd14066">
    <property type="entry name" value="STKc_IRAK"/>
    <property type="match status" value="1"/>
</dbReference>
<dbReference type="InterPro" id="IPR000719">
    <property type="entry name" value="Prot_kinase_dom"/>
</dbReference>
<dbReference type="GeneID" id="120269318"/>
<keyword evidence="6" id="KW-0677">Repeat</keyword>
<evidence type="ECO:0000256" key="10">
    <source>
        <dbReference type="ARBA" id="ARBA00023136"/>
    </source>
</evidence>
<keyword evidence="8" id="KW-0067">ATP-binding</keyword>
<dbReference type="SMART" id="SM00369">
    <property type="entry name" value="LRR_TYP"/>
    <property type="match status" value="6"/>
</dbReference>
<dbReference type="Pfam" id="PF00560">
    <property type="entry name" value="LRR_1"/>
    <property type="match status" value="1"/>
</dbReference>
<dbReference type="SUPFAM" id="SSF52058">
    <property type="entry name" value="L domain-like"/>
    <property type="match status" value="1"/>
</dbReference>
<dbReference type="PANTHER" id="PTHR48008:SF6">
    <property type="entry name" value="LEUCINE-RICH REPEAT RECEPTOR-LIKE PROTEIN KINASE IMK3-RELATED"/>
    <property type="match status" value="1"/>
</dbReference>
<evidence type="ECO:0000259" key="15">
    <source>
        <dbReference type="PROSITE" id="PS50011"/>
    </source>
</evidence>
<dbReference type="Gene3D" id="3.30.200.20">
    <property type="entry name" value="Phosphorylase Kinase, domain 1"/>
    <property type="match status" value="1"/>
</dbReference>
<keyword evidence="5 14" id="KW-0732">Signal</keyword>
<keyword evidence="10 13" id="KW-0472">Membrane</keyword>
<evidence type="ECO:0000256" key="11">
    <source>
        <dbReference type="ARBA" id="ARBA00023170"/>
    </source>
</evidence>
<feature type="chain" id="PRO_5044285515" evidence="14">
    <location>
        <begin position="25"/>
        <end position="759"/>
    </location>
</feature>
<keyword evidence="3" id="KW-0433">Leucine-rich repeat</keyword>
<evidence type="ECO:0000256" key="3">
    <source>
        <dbReference type="ARBA" id="ARBA00022614"/>
    </source>
</evidence>
<keyword evidence="11" id="KW-0675">Receptor</keyword>
<dbReference type="RefSeq" id="XP_039132586.1">
    <property type="nucleotide sequence ID" value="XM_039276652.1"/>
</dbReference>
<evidence type="ECO:0000313" key="17">
    <source>
        <dbReference type="RefSeq" id="XP_039132586.1"/>
    </source>
</evidence>
<comment type="subcellular location">
    <subcellularLocation>
        <location evidence="1">Membrane</location>
        <topology evidence="1">Single-pass membrane protein</topology>
    </subcellularLocation>
</comment>
<dbReference type="GO" id="GO:0016020">
    <property type="term" value="C:membrane"/>
    <property type="evidence" value="ECO:0007669"/>
    <property type="project" value="UniProtKB-SubCell"/>
</dbReference>
<dbReference type="Gene3D" id="3.80.10.10">
    <property type="entry name" value="Ribonuclease Inhibitor"/>
    <property type="match status" value="3"/>
</dbReference>
<dbReference type="PANTHER" id="PTHR48008">
    <property type="entry name" value="LEUCINE-RICH REPEAT RECEPTOR-LIKE PROTEIN KINASE IMK3-RELATED"/>
    <property type="match status" value="1"/>
</dbReference>
<dbReference type="Pfam" id="PF08263">
    <property type="entry name" value="LRRNT_2"/>
    <property type="match status" value="1"/>
</dbReference>
<protein>
    <submittedName>
        <fullName evidence="17">LOW QUALITY PROTEIN: probably inactive leucine-rich repeat receptor-like protein kinase IMK2</fullName>
    </submittedName>
</protein>
<reference evidence="17" key="1">
    <citation type="submission" date="2025-08" db="UniProtKB">
        <authorList>
            <consortium name="RefSeq"/>
        </authorList>
    </citation>
    <scope>IDENTIFICATION</scope>
</reference>
<dbReference type="Pfam" id="PF24141">
    <property type="entry name" value="LRR_ComC"/>
    <property type="match status" value="1"/>
</dbReference>